<feature type="compositionally biased region" description="Pro residues" evidence="2">
    <location>
        <begin position="45"/>
        <end position="57"/>
    </location>
</feature>
<feature type="region of interest" description="Disordered" evidence="2">
    <location>
        <begin position="39"/>
        <end position="76"/>
    </location>
</feature>
<feature type="compositionally biased region" description="Basic and acidic residues" evidence="2">
    <location>
        <begin position="334"/>
        <end position="352"/>
    </location>
</feature>
<dbReference type="EMBL" id="GG663742">
    <property type="protein sequence ID" value="EEH55597.1"/>
    <property type="molecule type" value="Genomic_DNA"/>
</dbReference>
<reference evidence="4 5" key="1">
    <citation type="journal article" date="2009" name="Science">
        <title>Green evolution and dynamic adaptations revealed by genomes of the marine picoeukaryotes Micromonas.</title>
        <authorList>
            <person name="Worden A.Z."/>
            <person name="Lee J.H."/>
            <person name="Mock T."/>
            <person name="Rouze P."/>
            <person name="Simmons M.P."/>
            <person name="Aerts A.L."/>
            <person name="Allen A.E."/>
            <person name="Cuvelier M.L."/>
            <person name="Derelle E."/>
            <person name="Everett M.V."/>
            <person name="Foulon E."/>
            <person name="Grimwood J."/>
            <person name="Gundlach H."/>
            <person name="Henrissat B."/>
            <person name="Napoli C."/>
            <person name="McDonald S.M."/>
            <person name="Parker M.S."/>
            <person name="Rombauts S."/>
            <person name="Salamov A."/>
            <person name="Von Dassow P."/>
            <person name="Badger J.H."/>
            <person name="Coutinho P.M."/>
            <person name="Demir E."/>
            <person name="Dubchak I."/>
            <person name="Gentemann C."/>
            <person name="Eikrem W."/>
            <person name="Gready J.E."/>
            <person name="John U."/>
            <person name="Lanier W."/>
            <person name="Lindquist E.A."/>
            <person name="Lucas S."/>
            <person name="Mayer K.F."/>
            <person name="Moreau H."/>
            <person name="Not F."/>
            <person name="Otillar R."/>
            <person name="Panaud O."/>
            <person name="Pangilinan J."/>
            <person name="Paulsen I."/>
            <person name="Piegu B."/>
            <person name="Poliakov A."/>
            <person name="Robbens S."/>
            <person name="Schmutz J."/>
            <person name="Toulza E."/>
            <person name="Wyss T."/>
            <person name="Zelensky A."/>
            <person name="Zhou K."/>
            <person name="Armbrust E.V."/>
            <person name="Bhattacharya D."/>
            <person name="Goodenough U.W."/>
            <person name="Van de Peer Y."/>
            <person name="Grigoriev I.V."/>
        </authorList>
    </citation>
    <scope>NUCLEOTIDE SEQUENCE [LARGE SCALE GENOMIC DNA]</scope>
    <source>
        <strain evidence="4 5">CCMP1545</strain>
    </source>
</reference>
<dbReference type="KEGG" id="mpp:MICPUCDRAFT_60441"/>
<accession>C1MYH0</accession>
<dbReference type="Gene3D" id="3.10.20.90">
    <property type="entry name" value="Phosphatidylinositol 3-kinase Catalytic Subunit, Chain A, domain 1"/>
    <property type="match status" value="1"/>
</dbReference>
<dbReference type="CDD" id="cd01767">
    <property type="entry name" value="UBX"/>
    <property type="match status" value="1"/>
</dbReference>
<organism evidence="5">
    <name type="scientific">Micromonas pusilla (strain CCMP1545)</name>
    <name type="common">Picoplanktonic green alga</name>
    <dbReference type="NCBI Taxonomy" id="564608"/>
    <lineage>
        <taxon>Eukaryota</taxon>
        <taxon>Viridiplantae</taxon>
        <taxon>Chlorophyta</taxon>
        <taxon>Mamiellophyceae</taxon>
        <taxon>Mamiellales</taxon>
        <taxon>Mamiellaceae</taxon>
        <taxon>Micromonas</taxon>
    </lineage>
</organism>
<sequence length="475" mass="51086">MSEDEMIATLSSISGESDLEACRARLAAHGFDLEAAVNDALGVSAPPPPPPPPPPSGPRRRRRATTTTTTTRPVPFRSNNDVVGGILSIPFRIVFAVAGAALRVAGGVLSAVLPASITRRVRALPPVTIGGEIDDPVVAAAAFIADFDDKYVRDDDDDAGASSAPAFLPCSHADALREAKRAIKFLFVYLHAPEHEDTDEFCVKTLCDARVVAFLEEHALSWGGDVTTSDAFRLAGVAGVRPSAYPYVALLQNAEGASGPELFMACEGAIDPVGLLEVMMTAIAEQGDVVEAARARRTEARFFFRFRDEARDIRAEQDAAFLASLEADAKRERDAAAAREAEDAARRTREAEEAAADAARLEEERKETERLATLARRREAKARTLVAEVAADADGACVVAVKLPNGTRRERAFSSSHAVSDVFDFVDTLEEVDGMEYSLVSNYPRRVFQRAADGGVTLLDGGLHPRAMLMYRSDD</sequence>
<dbReference type="STRING" id="564608.C1MYH0"/>
<name>C1MYH0_MICPC</name>
<dbReference type="SUPFAM" id="SSF54236">
    <property type="entry name" value="Ubiquitin-like"/>
    <property type="match status" value="1"/>
</dbReference>
<dbReference type="Pfam" id="PF00789">
    <property type="entry name" value="UBX"/>
    <property type="match status" value="1"/>
</dbReference>
<protein>
    <submittedName>
        <fullName evidence="4">Predicted protein</fullName>
    </submittedName>
</protein>
<dbReference type="PROSITE" id="PS50033">
    <property type="entry name" value="UBX"/>
    <property type="match status" value="1"/>
</dbReference>
<dbReference type="SUPFAM" id="SSF52833">
    <property type="entry name" value="Thioredoxin-like"/>
    <property type="match status" value="1"/>
</dbReference>
<feature type="domain" description="UBX" evidence="3">
    <location>
        <begin position="392"/>
        <end position="471"/>
    </location>
</feature>
<evidence type="ECO:0000313" key="5">
    <source>
        <dbReference type="Proteomes" id="UP000001876"/>
    </source>
</evidence>
<dbReference type="AlphaFoldDB" id="C1MYH0"/>
<dbReference type="SMART" id="SM00594">
    <property type="entry name" value="UAS"/>
    <property type="match status" value="1"/>
</dbReference>
<dbReference type="Gene3D" id="3.40.30.10">
    <property type="entry name" value="Glutaredoxin"/>
    <property type="match status" value="1"/>
</dbReference>
<dbReference type="RefSeq" id="XP_003060828.1">
    <property type="nucleotide sequence ID" value="XM_003060782.1"/>
</dbReference>
<dbReference type="InterPro" id="IPR006577">
    <property type="entry name" value="UAS"/>
</dbReference>
<keyword evidence="1" id="KW-0175">Coiled coil</keyword>
<gene>
    <name evidence="4" type="ORF">MICPUCDRAFT_60441</name>
</gene>
<evidence type="ECO:0000313" key="4">
    <source>
        <dbReference type="EMBL" id="EEH55597.1"/>
    </source>
</evidence>
<dbReference type="InterPro" id="IPR001012">
    <property type="entry name" value="UBX_dom"/>
</dbReference>
<evidence type="ECO:0000259" key="3">
    <source>
        <dbReference type="PROSITE" id="PS50033"/>
    </source>
</evidence>
<feature type="compositionally biased region" description="Low complexity" evidence="2">
    <location>
        <begin position="65"/>
        <end position="75"/>
    </location>
</feature>
<keyword evidence="5" id="KW-1185">Reference proteome</keyword>
<feature type="region of interest" description="Disordered" evidence="2">
    <location>
        <begin position="334"/>
        <end position="364"/>
    </location>
</feature>
<evidence type="ECO:0000256" key="2">
    <source>
        <dbReference type="SAM" id="MobiDB-lite"/>
    </source>
</evidence>
<dbReference type="GO" id="GO:0005783">
    <property type="term" value="C:endoplasmic reticulum"/>
    <property type="evidence" value="ECO:0007669"/>
    <property type="project" value="TreeGrafter"/>
</dbReference>
<evidence type="ECO:0000256" key="1">
    <source>
        <dbReference type="ARBA" id="ARBA00023054"/>
    </source>
</evidence>
<dbReference type="eggNOG" id="KOG1363">
    <property type="taxonomic scope" value="Eukaryota"/>
</dbReference>
<dbReference type="GO" id="GO:0043130">
    <property type="term" value="F:ubiquitin binding"/>
    <property type="evidence" value="ECO:0007669"/>
    <property type="project" value="TreeGrafter"/>
</dbReference>
<dbReference type="PANTHER" id="PTHR23322:SF1">
    <property type="entry name" value="FAS-ASSOCIATED FACTOR 2"/>
    <property type="match status" value="1"/>
</dbReference>
<dbReference type="InterPro" id="IPR029071">
    <property type="entry name" value="Ubiquitin-like_domsf"/>
</dbReference>
<dbReference type="SMART" id="SM00166">
    <property type="entry name" value="UBX"/>
    <property type="match status" value="1"/>
</dbReference>
<dbReference type="InterPro" id="IPR036249">
    <property type="entry name" value="Thioredoxin-like_sf"/>
</dbReference>
<dbReference type="Gene3D" id="1.10.8.10">
    <property type="entry name" value="DNA helicase RuvA subunit, C-terminal domain"/>
    <property type="match status" value="1"/>
</dbReference>
<dbReference type="OrthoDB" id="1026733at2759"/>
<dbReference type="GO" id="GO:0036503">
    <property type="term" value="P:ERAD pathway"/>
    <property type="evidence" value="ECO:0007669"/>
    <property type="project" value="TreeGrafter"/>
</dbReference>
<dbReference type="InterPro" id="IPR050730">
    <property type="entry name" value="UBX_domain-protein"/>
</dbReference>
<proteinExistence type="predicted"/>
<dbReference type="GeneID" id="9685965"/>
<dbReference type="PANTHER" id="PTHR23322">
    <property type="entry name" value="FAS-ASSOCIATED PROTEIN"/>
    <property type="match status" value="1"/>
</dbReference>
<dbReference type="OMA" id="ILTAHNW"/>
<dbReference type="Proteomes" id="UP000001876">
    <property type="component" value="Unassembled WGS sequence"/>
</dbReference>